<accession>A0A645GRE8</accession>
<protein>
    <submittedName>
        <fullName evidence="1">Uncharacterized protein</fullName>
    </submittedName>
</protein>
<dbReference type="AlphaFoldDB" id="A0A645GRE8"/>
<proteinExistence type="predicted"/>
<reference evidence="1" key="1">
    <citation type="submission" date="2019-08" db="EMBL/GenBank/DDBJ databases">
        <authorList>
            <person name="Kucharzyk K."/>
            <person name="Murdoch R.W."/>
            <person name="Higgins S."/>
            <person name="Loffler F."/>
        </authorList>
    </citation>
    <scope>NUCLEOTIDE SEQUENCE</scope>
</reference>
<gene>
    <name evidence="1" type="ORF">SDC9_176757</name>
</gene>
<name>A0A645GRE8_9ZZZZ</name>
<comment type="caution">
    <text evidence="1">The sequence shown here is derived from an EMBL/GenBank/DDBJ whole genome shotgun (WGS) entry which is preliminary data.</text>
</comment>
<sequence length="91" mass="10616">MHEALMKTIEAKMEAAGLLPIKKQAELSTRILKERLEVILPWAMEKSGMDFWIIAARENCKDPILKTLYPWDMYDSRRIGILAFHRNKENG</sequence>
<evidence type="ECO:0000313" key="1">
    <source>
        <dbReference type="EMBL" id="MPN29305.1"/>
    </source>
</evidence>
<organism evidence="1">
    <name type="scientific">bioreactor metagenome</name>
    <dbReference type="NCBI Taxonomy" id="1076179"/>
    <lineage>
        <taxon>unclassified sequences</taxon>
        <taxon>metagenomes</taxon>
        <taxon>ecological metagenomes</taxon>
    </lineage>
</organism>
<dbReference type="EMBL" id="VSSQ01079930">
    <property type="protein sequence ID" value="MPN29305.1"/>
    <property type="molecule type" value="Genomic_DNA"/>
</dbReference>